<evidence type="ECO:0000313" key="1">
    <source>
        <dbReference type="EMBL" id="KTF07655.1"/>
    </source>
</evidence>
<comment type="caution">
    <text evidence="1">The sequence shown here is derived from an EMBL/GenBank/DDBJ whole genome shotgun (WGS) entry which is preliminary data.</text>
</comment>
<reference evidence="1" key="1">
    <citation type="submission" date="2013-11" db="EMBL/GenBank/DDBJ databases">
        <title>Microbial diversity, functional groups and degradation webs in Northern and Southern Mediterranean and Red Sea marine crude oil polluted sites.</title>
        <authorList>
            <person name="Daffonchio D."/>
            <person name="Mapelli F."/>
            <person name="Ferrer M."/>
            <person name="Richter M."/>
            <person name="Cherif A."/>
            <person name="Malkawi H.I."/>
            <person name="Yakimov M.M."/>
            <person name="Abdel-Fattah Y.R."/>
            <person name="Blaghen M."/>
            <person name="Golyshin P.N."/>
            <person name="Kalogerakis N."/>
            <person name="Boon N."/>
            <person name="Magagnini M."/>
            <person name="Fava F."/>
        </authorList>
    </citation>
    <scope>NUCLEOTIDE SEQUENCE</scope>
</reference>
<dbReference type="EMBL" id="AYSL01000410">
    <property type="protein sequence ID" value="KTF07655.1"/>
    <property type="molecule type" value="Genomic_DNA"/>
</dbReference>
<proteinExistence type="predicted"/>
<name>A0A1B6NW26_9ZZZZ</name>
<gene>
    <name evidence="1" type="ORF">MGSAQ_000848</name>
</gene>
<accession>A0A1B6NW26</accession>
<protein>
    <submittedName>
        <fullName evidence="1">Uncharacterized protein</fullName>
    </submittedName>
</protein>
<organism evidence="1">
    <name type="scientific">marine sediment metagenome</name>
    <dbReference type="NCBI Taxonomy" id="412755"/>
    <lineage>
        <taxon>unclassified sequences</taxon>
        <taxon>metagenomes</taxon>
        <taxon>ecological metagenomes</taxon>
    </lineage>
</organism>
<sequence>MPVIKRLVRMFRRLRLFKCGFFKRQTAPLHAPPAS</sequence>
<dbReference type="AlphaFoldDB" id="A0A1B6NW26"/>